<keyword evidence="9" id="KW-1185">Reference proteome</keyword>
<evidence type="ECO:0000256" key="2">
    <source>
        <dbReference type="ARBA" id="ARBA00023015"/>
    </source>
</evidence>
<organism evidence="8 9">
    <name type="scientific">Sedimentibacter acidaminivorans</name>
    <dbReference type="NCBI Taxonomy" id="913099"/>
    <lineage>
        <taxon>Bacteria</taxon>
        <taxon>Bacillati</taxon>
        <taxon>Bacillota</taxon>
        <taxon>Tissierellia</taxon>
        <taxon>Sedimentibacter</taxon>
    </lineage>
</organism>
<comment type="subunit">
    <text evidence="1">Homodimer.</text>
</comment>
<dbReference type="SUPFAM" id="SSF53271">
    <property type="entry name" value="PRTase-like"/>
    <property type="match status" value="1"/>
</dbReference>
<evidence type="ECO:0000256" key="5">
    <source>
        <dbReference type="ARBA" id="ARBA00049656"/>
    </source>
</evidence>
<dbReference type="InterPro" id="IPR036388">
    <property type="entry name" value="WH-like_DNA-bd_sf"/>
</dbReference>
<dbReference type="Gene3D" id="1.10.10.10">
    <property type="entry name" value="Winged helix-like DNA-binding domain superfamily/Winged helix DNA-binding domain"/>
    <property type="match status" value="1"/>
</dbReference>
<dbReference type="InterPro" id="IPR050118">
    <property type="entry name" value="Pur/Pyrimidine_PRTase"/>
</dbReference>
<comment type="caution">
    <text evidence="8">The sequence shown here is derived from an EMBL/GenBank/DDBJ whole genome shotgun (WGS) entry which is preliminary data.</text>
</comment>
<dbReference type="RefSeq" id="WP_209512827.1">
    <property type="nucleotide sequence ID" value="NZ_JAGGKS010000010.1"/>
</dbReference>
<keyword evidence="3" id="KW-0238">DNA-binding</keyword>
<dbReference type="Pfam" id="PF00156">
    <property type="entry name" value="Pribosyltran"/>
    <property type="match status" value="1"/>
</dbReference>
<dbReference type="Gene3D" id="3.40.50.2020">
    <property type="match status" value="1"/>
</dbReference>
<dbReference type="PANTHER" id="PTHR43864:SF2">
    <property type="entry name" value="PUR OPERON REPRESSOR"/>
    <property type="match status" value="1"/>
</dbReference>
<dbReference type="PANTHER" id="PTHR43864">
    <property type="entry name" value="HYPOXANTHINE/GUANINE PHOSPHORIBOSYLTRANSFERASE"/>
    <property type="match status" value="1"/>
</dbReference>
<dbReference type="Pfam" id="PF09182">
    <property type="entry name" value="PuR_N"/>
    <property type="match status" value="1"/>
</dbReference>
<evidence type="ECO:0000259" key="7">
    <source>
        <dbReference type="Pfam" id="PF09182"/>
    </source>
</evidence>
<protein>
    <submittedName>
        <fullName evidence="8">Purine operon repressor</fullName>
    </submittedName>
</protein>
<dbReference type="NCBIfam" id="TIGR01743">
    <property type="entry name" value="purR_Bsub"/>
    <property type="match status" value="1"/>
</dbReference>
<keyword evidence="4" id="KW-0804">Transcription</keyword>
<dbReference type="CDD" id="cd06223">
    <property type="entry name" value="PRTases_typeI"/>
    <property type="match status" value="1"/>
</dbReference>
<dbReference type="InterPro" id="IPR029057">
    <property type="entry name" value="PRTase-like"/>
</dbReference>
<dbReference type="InterPro" id="IPR010078">
    <property type="entry name" value="PurR_Bsub"/>
</dbReference>
<evidence type="ECO:0000313" key="8">
    <source>
        <dbReference type="EMBL" id="MBP1927112.1"/>
    </source>
</evidence>
<evidence type="ECO:0000259" key="6">
    <source>
        <dbReference type="Pfam" id="PF00156"/>
    </source>
</evidence>
<sequence>MNKYKRNQRIGALMKIFAEKPNYIFSYNYFCEMFNAAKSTISEDIAIVKELVEEIECGKIETMAGASGGAVFIPLLGKKEKEDILKGLCDLFSQKNRIIAGRFIYMTDLFNDPNVVSNIAKIIASEFSGVKIDYVVTVETKGIPVAILTAQKLNVPVAVIRRNNKVTEGATVSINYVSGSSNNIQTMSLSRRSLKENCKVLLVDDFMKGGGTAKGMADMMREFNAQVVGTAVVIETKEPEKKLVDNYLSLMVLNRFNDKDETIEIEPNLKLLK</sequence>
<feature type="domain" description="Phosphoribosyltransferase" evidence="6">
    <location>
        <begin position="109"/>
        <end position="248"/>
    </location>
</feature>
<dbReference type="EMBL" id="JAGGKS010000010">
    <property type="protein sequence ID" value="MBP1927112.1"/>
    <property type="molecule type" value="Genomic_DNA"/>
</dbReference>
<gene>
    <name evidence="8" type="ORF">J2Z76_002985</name>
</gene>
<evidence type="ECO:0000256" key="4">
    <source>
        <dbReference type="ARBA" id="ARBA00023163"/>
    </source>
</evidence>
<evidence type="ECO:0000313" key="9">
    <source>
        <dbReference type="Proteomes" id="UP001519342"/>
    </source>
</evidence>
<dbReference type="InterPro" id="IPR000836">
    <property type="entry name" value="PRTase_dom"/>
</dbReference>
<evidence type="ECO:0000256" key="3">
    <source>
        <dbReference type="ARBA" id="ARBA00023125"/>
    </source>
</evidence>
<keyword evidence="2" id="KW-0805">Transcription regulation</keyword>
<feature type="domain" description="Bacterial purine repressor N-terminal" evidence="7">
    <location>
        <begin position="5"/>
        <end position="74"/>
    </location>
</feature>
<accession>A0ABS4GHE3</accession>
<proteinExistence type="inferred from homology"/>
<name>A0ABS4GHE3_9FIRM</name>
<dbReference type="InterPro" id="IPR015265">
    <property type="entry name" value="PuR_N"/>
</dbReference>
<comment type="similarity">
    <text evidence="5">Belongs to the purine/pyrimidine phosphoribosyltransferase family. PurR subfamily.</text>
</comment>
<dbReference type="InterPro" id="IPR036390">
    <property type="entry name" value="WH_DNA-bd_sf"/>
</dbReference>
<evidence type="ECO:0000256" key="1">
    <source>
        <dbReference type="ARBA" id="ARBA00011738"/>
    </source>
</evidence>
<dbReference type="SUPFAM" id="SSF46785">
    <property type="entry name" value="Winged helix' DNA-binding domain"/>
    <property type="match status" value="1"/>
</dbReference>
<dbReference type="Proteomes" id="UP001519342">
    <property type="component" value="Unassembled WGS sequence"/>
</dbReference>
<reference evidence="8 9" key="1">
    <citation type="submission" date="2021-03" db="EMBL/GenBank/DDBJ databases">
        <title>Genomic Encyclopedia of Type Strains, Phase IV (KMG-IV): sequencing the most valuable type-strain genomes for metagenomic binning, comparative biology and taxonomic classification.</title>
        <authorList>
            <person name="Goeker M."/>
        </authorList>
    </citation>
    <scope>NUCLEOTIDE SEQUENCE [LARGE SCALE GENOMIC DNA]</scope>
    <source>
        <strain evidence="8 9">DSM 24004</strain>
    </source>
</reference>